<dbReference type="InterPro" id="IPR027275">
    <property type="entry name" value="PRC-brl_dom"/>
</dbReference>
<proteinExistence type="predicted"/>
<evidence type="ECO:0000313" key="3">
    <source>
        <dbReference type="Proteomes" id="UP000287969"/>
    </source>
</evidence>
<feature type="domain" description="PRC-barrel" evidence="1">
    <location>
        <begin position="2"/>
        <end position="77"/>
    </location>
</feature>
<dbReference type="PANTHER" id="PTHR40061:SF1">
    <property type="entry name" value="SPORULATION PROTEIN YLMC-RELATED"/>
    <property type="match status" value="1"/>
</dbReference>
<organism evidence="2 3">
    <name type="scientific">Acidilutibacter cellobiosedens</name>
    <dbReference type="NCBI Taxonomy" id="2507161"/>
    <lineage>
        <taxon>Bacteria</taxon>
        <taxon>Bacillati</taxon>
        <taxon>Bacillota</taxon>
        <taxon>Tissierellia</taxon>
        <taxon>Tissierellales</taxon>
        <taxon>Acidilutibacteraceae</taxon>
        <taxon>Acidilutibacter</taxon>
    </lineage>
</organism>
<protein>
    <submittedName>
        <fullName evidence="2">YlmC/YmxH family sporulation protein</fullName>
    </submittedName>
</protein>
<dbReference type="RefSeq" id="WP_114218024.1">
    <property type="nucleotide sequence ID" value="NZ_CP035282.1"/>
</dbReference>
<evidence type="ECO:0000313" key="2">
    <source>
        <dbReference type="EMBL" id="QAT62076.1"/>
    </source>
</evidence>
<accession>A0A410QDL6</accession>
<dbReference type="AlphaFoldDB" id="A0A410QDL6"/>
<reference evidence="3" key="1">
    <citation type="submission" date="2019-01" db="EMBL/GenBank/DDBJ databases">
        <title>Draft genomes of a novel of Sporanaerobacter strains.</title>
        <authorList>
            <person name="Ma S."/>
        </authorList>
    </citation>
    <scope>NUCLEOTIDE SEQUENCE [LARGE SCALE GENOMIC DNA]</scope>
    <source>
        <strain evidence="3">NJN-17</strain>
    </source>
</reference>
<dbReference type="PANTHER" id="PTHR40061">
    <property type="entry name" value="SPORULATION PROTEIN YLMC-RELATED"/>
    <property type="match status" value="1"/>
</dbReference>
<name>A0A410QDL6_9FIRM</name>
<dbReference type="KEGG" id="spoa:EQM13_10995"/>
<dbReference type="SUPFAM" id="SSF50346">
    <property type="entry name" value="PRC-barrel domain"/>
    <property type="match status" value="1"/>
</dbReference>
<dbReference type="InterPro" id="IPR011033">
    <property type="entry name" value="PRC_barrel-like_sf"/>
</dbReference>
<gene>
    <name evidence="2" type="ORF">EQM13_10995</name>
</gene>
<sequence>MLRLSDMRQKEVVNIDNGTRIGLIYDFEIDLNSGDVSAIIIPGEGKILNFFGKSQDLIIPWENIIKIGTDIILVDLKYSRK</sequence>
<dbReference type="Pfam" id="PF05239">
    <property type="entry name" value="PRC"/>
    <property type="match status" value="1"/>
</dbReference>
<dbReference type="Proteomes" id="UP000287969">
    <property type="component" value="Chromosome"/>
</dbReference>
<dbReference type="EMBL" id="CP035282">
    <property type="protein sequence ID" value="QAT62076.1"/>
    <property type="molecule type" value="Genomic_DNA"/>
</dbReference>
<evidence type="ECO:0000259" key="1">
    <source>
        <dbReference type="Pfam" id="PF05239"/>
    </source>
</evidence>
<dbReference type="Gene3D" id="2.30.30.240">
    <property type="entry name" value="PRC-barrel domain"/>
    <property type="match status" value="1"/>
</dbReference>
<dbReference type="InterPro" id="IPR014238">
    <property type="entry name" value="Spore_YlmC/YmxH"/>
</dbReference>
<dbReference type="NCBIfam" id="TIGR02888">
    <property type="entry name" value="spore_YlmC_YmxH"/>
    <property type="match status" value="1"/>
</dbReference>
<keyword evidence="3" id="KW-1185">Reference proteome</keyword>
<dbReference type="OrthoDB" id="6024937at2"/>